<dbReference type="Proteomes" id="UP000265566">
    <property type="component" value="Chromosome 7"/>
</dbReference>
<sequence length="109" mass="12384">MQSIGQHLMPIFVGSYHFLDNLLDVLLGCLYCTIHLRPIRRRIMMFDLEFFTKSLHHIVVQVGTIVGNDLAGNTISTDDVVPDELGYHLLGNIGIRCRFNQFGEVVNCH</sequence>
<proteinExistence type="predicted"/>
<organism evidence="1">
    <name type="scientific">Medicago truncatula</name>
    <name type="common">Barrel medic</name>
    <name type="synonym">Medicago tribuloides</name>
    <dbReference type="NCBI Taxonomy" id="3880"/>
    <lineage>
        <taxon>Eukaryota</taxon>
        <taxon>Viridiplantae</taxon>
        <taxon>Streptophyta</taxon>
        <taxon>Embryophyta</taxon>
        <taxon>Tracheophyta</taxon>
        <taxon>Spermatophyta</taxon>
        <taxon>Magnoliopsida</taxon>
        <taxon>eudicotyledons</taxon>
        <taxon>Gunneridae</taxon>
        <taxon>Pentapetalae</taxon>
        <taxon>rosids</taxon>
        <taxon>fabids</taxon>
        <taxon>Fabales</taxon>
        <taxon>Fabaceae</taxon>
        <taxon>Papilionoideae</taxon>
        <taxon>50 kb inversion clade</taxon>
        <taxon>NPAAA clade</taxon>
        <taxon>Hologalegina</taxon>
        <taxon>IRL clade</taxon>
        <taxon>Trifolieae</taxon>
        <taxon>Medicago</taxon>
    </lineage>
</organism>
<dbReference type="Gramene" id="rna39259">
    <property type="protein sequence ID" value="RHN45060.1"/>
    <property type="gene ID" value="gene39259"/>
</dbReference>
<name>A0A396GVK3_MEDTR</name>
<evidence type="ECO:0000313" key="1">
    <source>
        <dbReference type="EMBL" id="RHN45060.1"/>
    </source>
</evidence>
<dbReference type="AlphaFoldDB" id="A0A396GVK3"/>
<gene>
    <name evidence="1" type="ORF">MtrunA17_Chr7g0226171</name>
</gene>
<reference evidence="1" key="1">
    <citation type="journal article" date="2018" name="Nat. Plants">
        <title>Whole-genome landscape of Medicago truncatula symbiotic genes.</title>
        <authorList>
            <person name="Pecrix Y."/>
            <person name="Gamas P."/>
            <person name="Carrere S."/>
        </authorList>
    </citation>
    <scope>NUCLEOTIDE SEQUENCE</scope>
    <source>
        <tissue evidence="1">Leaves</tissue>
    </source>
</reference>
<comment type="caution">
    <text evidence="1">The sequence shown here is derived from an EMBL/GenBank/DDBJ whole genome shotgun (WGS) entry which is preliminary data.</text>
</comment>
<protein>
    <submittedName>
        <fullName evidence="1">Uncharacterized protein</fullName>
    </submittedName>
</protein>
<accession>A0A396GVK3</accession>
<dbReference type="EMBL" id="PSQE01000007">
    <property type="protein sequence ID" value="RHN45060.1"/>
    <property type="molecule type" value="Genomic_DNA"/>
</dbReference>